<dbReference type="Proteomes" id="UP001168528">
    <property type="component" value="Unassembled WGS sequence"/>
</dbReference>
<comment type="caution">
    <text evidence="9">The sequence shown here is derived from an EMBL/GenBank/DDBJ whole genome shotgun (WGS) entry which is preliminary data.</text>
</comment>
<proteinExistence type="predicted"/>
<dbReference type="RefSeq" id="WP_302038161.1">
    <property type="nucleotide sequence ID" value="NZ_JAUKPO010000007.1"/>
</dbReference>
<comment type="subcellular location">
    <subcellularLocation>
        <location evidence="1">Cell membrane</location>
        <topology evidence="1">Multi-pass membrane protein</topology>
    </subcellularLocation>
</comment>
<protein>
    <submittedName>
        <fullName evidence="9">ABC transporter permease</fullName>
    </submittedName>
</protein>
<organism evidence="9 10">
    <name type="scientific">Rhodocytophaga aerolata</name>
    <dbReference type="NCBI Taxonomy" id="455078"/>
    <lineage>
        <taxon>Bacteria</taxon>
        <taxon>Pseudomonadati</taxon>
        <taxon>Bacteroidota</taxon>
        <taxon>Cytophagia</taxon>
        <taxon>Cytophagales</taxon>
        <taxon>Rhodocytophagaceae</taxon>
        <taxon>Rhodocytophaga</taxon>
    </lineage>
</organism>
<keyword evidence="5 6" id="KW-0472">Membrane</keyword>
<feature type="transmembrane region" description="Helical" evidence="6">
    <location>
        <begin position="421"/>
        <end position="445"/>
    </location>
</feature>
<dbReference type="PANTHER" id="PTHR30572">
    <property type="entry name" value="MEMBRANE COMPONENT OF TRANSPORTER-RELATED"/>
    <property type="match status" value="1"/>
</dbReference>
<keyword evidence="10" id="KW-1185">Reference proteome</keyword>
<evidence type="ECO:0000313" key="9">
    <source>
        <dbReference type="EMBL" id="MDO1447356.1"/>
    </source>
</evidence>
<gene>
    <name evidence="9" type="ORF">Q0590_13895</name>
</gene>
<feature type="domain" description="ABC3 transporter permease C-terminal" evidence="7">
    <location>
        <begin position="677"/>
        <end position="775"/>
    </location>
</feature>
<evidence type="ECO:0000259" key="8">
    <source>
        <dbReference type="Pfam" id="PF12704"/>
    </source>
</evidence>
<keyword evidence="3 6" id="KW-0812">Transmembrane</keyword>
<feature type="transmembrane region" description="Helical" evidence="6">
    <location>
        <begin position="753"/>
        <end position="775"/>
    </location>
</feature>
<feature type="transmembrane region" description="Helical" evidence="6">
    <location>
        <begin position="284"/>
        <end position="304"/>
    </location>
</feature>
<feature type="domain" description="ABC3 transporter permease C-terminal" evidence="7">
    <location>
        <begin position="288"/>
        <end position="401"/>
    </location>
</feature>
<feature type="transmembrane region" description="Helical" evidence="6">
    <location>
        <begin position="380"/>
        <end position="400"/>
    </location>
</feature>
<evidence type="ECO:0000313" key="10">
    <source>
        <dbReference type="Proteomes" id="UP001168528"/>
    </source>
</evidence>
<dbReference type="Pfam" id="PF12704">
    <property type="entry name" value="MacB_PCD"/>
    <property type="match status" value="2"/>
</dbReference>
<sequence>MIKNYITIALRNFSKHRIYTLLNISGLAVSLAVATLIMLYIRQEQSYDTWIPNAENMYRVYRQWGGGPGGSAWTPPPLAPTMKQLFPEVEAATSLANNGQILLTTEENKSLYTQLAVTTDSSFLKVFRLPLIHGDRHTALNQPFSAVLTQPLAQKLYGQENPVGKTLRVNDKQDYKITGVLAPYAGKTHLEAEIYYTDPGSYFESWGGNNPETYVALHAQSSIDALEAKVTKVATDRTKEEAAKYNVKYGQLPDWKLQPLKAIYLHSDDMGGPFTIKGDYRNSVILGTVAIVILLIASINYMNLATAQAAKRAKEVGVRKVTGASRQELVTQFLSESGLQSLACVPLVILLAYLFLPAFNIVTNKHLQLEWTQWIDISPYLLMLVLLLGIVSGLYPAFFLSSYRPVEVLKGKGLQRDRGQFLRQGLVIAQFAMAITVAIVMSFIYRQVRYMQDQELGFAAEQILVVPINTPEAVDQIQALKSEMMQNPRIAGITVASSLPGTWSPDNMFKIAGVEEDQDAFMYWTDPDFIKTMDLQMIQGQFFSWQDYTDTTGRSFIVNEAFVRRYNLQNPVGHPIGSSGQEKLGTIIGVVKDFHFQSLQLKIEPLIMLPNLKSRGARYAAIRMASQDIRSTVTYVENFWKRIEPAHPVQYSFLNEDFSRLYDNQTRLGQTLLYTTLLTIFIAALGLFGLASFMAEQRVKEIGVRKVLGASMSQIILLLGKDFLKLVLIGGLVAVPAALWITNEWLANFAYQITISPAPFLIAIAVSLVVAALTVSGRAIKAALMNPVKSLRNE</sequence>
<feature type="transmembrane region" description="Helical" evidence="6">
    <location>
        <begin position="21"/>
        <end position="41"/>
    </location>
</feature>
<name>A0ABT8R6Q5_9BACT</name>
<feature type="domain" description="MacB-like periplasmic core" evidence="8">
    <location>
        <begin position="432"/>
        <end position="620"/>
    </location>
</feature>
<dbReference type="EMBL" id="JAUKPO010000007">
    <property type="protein sequence ID" value="MDO1447356.1"/>
    <property type="molecule type" value="Genomic_DNA"/>
</dbReference>
<feature type="transmembrane region" description="Helical" evidence="6">
    <location>
        <begin position="715"/>
        <end position="741"/>
    </location>
</feature>
<evidence type="ECO:0000256" key="2">
    <source>
        <dbReference type="ARBA" id="ARBA00022475"/>
    </source>
</evidence>
<evidence type="ECO:0000256" key="1">
    <source>
        <dbReference type="ARBA" id="ARBA00004651"/>
    </source>
</evidence>
<evidence type="ECO:0000259" key="7">
    <source>
        <dbReference type="Pfam" id="PF02687"/>
    </source>
</evidence>
<accession>A0ABT8R6Q5</accession>
<dbReference type="InterPro" id="IPR025857">
    <property type="entry name" value="MacB_PCD"/>
</dbReference>
<keyword evidence="2" id="KW-1003">Cell membrane</keyword>
<evidence type="ECO:0000256" key="6">
    <source>
        <dbReference type="SAM" id="Phobius"/>
    </source>
</evidence>
<dbReference type="InterPro" id="IPR050250">
    <property type="entry name" value="Macrolide_Exporter_MacB"/>
</dbReference>
<feature type="transmembrane region" description="Helical" evidence="6">
    <location>
        <begin position="342"/>
        <end position="360"/>
    </location>
</feature>
<keyword evidence="4 6" id="KW-1133">Transmembrane helix</keyword>
<feature type="domain" description="MacB-like periplasmic core" evidence="8">
    <location>
        <begin position="20"/>
        <end position="232"/>
    </location>
</feature>
<evidence type="ECO:0000256" key="3">
    <source>
        <dbReference type="ARBA" id="ARBA00022692"/>
    </source>
</evidence>
<dbReference type="Pfam" id="PF02687">
    <property type="entry name" value="FtsX"/>
    <property type="match status" value="2"/>
</dbReference>
<evidence type="ECO:0000256" key="5">
    <source>
        <dbReference type="ARBA" id="ARBA00023136"/>
    </source>
</evidence>
<dbReference type="PANTHER" id="PTHR30572:SF18">
    <property type="entry name" value="ABC-TYPE MACROLIDE FAMILY EXPORT SYSTEM PERMEASE COMPONENT 2"/>
    <property type="match status" value="1"/>
</dbReference>
<dbReference type="InterPro" id="IPR003838">
    <property type="entry name" value="ABC3_permease_C"/>
</dbReference>
<reference evidence="9" key="1">
    <citation type="submission" date="2023-07" db="EMBL/GenBank/DDBJ databases">
        <title>The genome sequence of Rhodocytophaga aerolata KACC 12507.</title>
        <authorList>
            <person name="Zhang X."/>
        </authorList>
    </citation>
    <scope>NUCLEOTIDE SEQUENCE</scope>
    <source>
        <strain evidence="9">KACC 12507</strain>
    </source>
</reference>
<evidence type="ECO:0000256" key="4">
    <source>
        <dbReference type="ARBA" id="ARBA00022989"/>
    </source>
</evidence>
<feature type="transmembrane region" description="Helical" evidence="6">
    <location>
        <begin position="672"/>
        <end position="694"/>
    </location>
</feature>